<dbReference type="AlphaFoldDB" id="A0A164NUR1"/>
<reference evidence="1 2" key="1">
    <citation type="submission" date="2016-04" db="EMBL/GenBank/DDBJ databases">
        <authorList>
            <person name="Evans L.H."/>
            <person name="Alamgir A."/>
            <person name="Owens N."/>
            <person name="Weber N.D."/>
            <person name="Virtaneva K."/>
            <person name="Barbian K."/>
            <person name="Babar A."/>
            <person name="Rosenke K."/>
        </authorList>
    </citation>
    <scope>NUCLEOTIDE SEQUENCE [LARGE SCALE GENOMIC DNA]</scope>
    <source>
        <strain evidence="1 2">IFM 0406</strain>
    </source>
</reference>
<dbReference type="SUPFAM" id="SSF54427">
    <property type="entry name" value="NTF2-like"/>
    <property type="match status" value="1"/>
</dbReference>
<dbReference type="Proteomes" id="UP000076512">
    <property type="component" value="Unassembled WGS sequence"/>
</dbReference>
<protein>
    <recommendedName>
        <fullName evidence="3">SnoaL-like domain-containing protein</fullName>
    </recommendedName>
</protein>
<accession>A0A164NUR1</accession>
<evidence type="ECO:0008006" key="3">
    <source>
        <dbReference type="Google" id="ProtNLM"/>
    </source>
</evidence>
<comment type="caution">
    <text evidence="1">The sequence shown here is derived from an EMBL/GenBank/DDBJ whole genome shotgun (WGS) entry which is preliminary data.</text>
</comment>
<keyword evidence="2" id="KW-1185">Reference proteome</keyword>
<proteinExistence type="predicted"/>
<sequence length="112" mass="12602">MDPDAMGLRYAPDCVGQHPFDEMVRGRAPRVMNLKRLFPTMDSYEVRFGTPFTRGNSSAVEYWVVCHGHDHAALTMAGVSLQEHTADGSVTNVRDYLLMRPGIHTPPITWDK</sequence>
<gene>
    <name evidence="1" type="ORF">AWN90_22115</name>
</gene>
<organism evidence="1 2">
    <name type="scientific">Nocardia terpenica</name>
    <dbReference type="NCBI Taxonomy" id="455432"/>
    <lineage>
        <taxon>Bacteria</taxon>
        <taxon>Bacillati</taxon>
        <taxon>Actinomycetota</taxon>
        <taxon>Actinomycetes</taxon>
        <taxon>Mycobacteriales</taxon>
        <taxon>Nocardiaceae</taxon>
        <taxon>Nocardia</taxon>
    </lineage>
</organism>
<dbReference type="OrthoDB" id="4942966at2"/>
<dbReference type="EMBL" id="LWGR01000004">
    <property type="protein sequence ID" value="KZM74748.1"/>
    <property type="molecule type" value="Genomic_DNA"/>
</dbReference>
<dbReference type="InterPro" id="IPR032710">
    <property type="entry name" value="NTF2-like_dom_sf"/>
</dbReference>
<dbReference type="Gene3D" id="3.10.450.50">
    <property type="match status" value="1"/>
</dbReference>
<evidence type="ECO:0000313" key="1">
    <source>
        <dbReference type="EMBL" id="KZM74748.1"/>
    </source>
</evidence>
<evidence type="ECO:0000313" key="2">
    <source>
        <dbReference type="Proteomes" id="UP000076512"/>
    </source>
</evidence>
<dbReference type="STRING" id="455432.AWN90_22115"/>
<name>A0A164NUR1_9NOCA</name>